<reference evidence="2" key="1">
    <citation type="submission" date="2023-07" db="EMBL/GenBank/DDBJ databases">
        <title>Chromosome-level Genome Assembly of Striped Snakehead (Channa striata).</title>
        <authorList>
            <person name="Liu H."/>
        </authorList>
    </citation>
    <scope>NUCLEOTIDE SEQUENCE</scope>
    <source>
        <strain evidence="2">Gz</strain>
        <tissue evidence="2">Muscle</tissue>
    </source>
</reference>
<feature type="region of interest" description="Disordered" evidence="1">
    <location>
        <begin position="81"/>
        <end position="105"/>
    </location>
</feature>
<evidence type="ECO:0000256" key="1">
    <source>
        <dbReference type="SAM" id="MobiDB-lite"/>
    </source>
</evidence>
<name>A0AA88NIB7_CHASR</name>
<sequence length="140" mass="15535">MPACHPSPPPKPPSPLPSFFHLTTQPVYSILHLVEQPCSSGFQQVSLSRAVLELTASQRRKGFEPEGYSLYQRLIAASEQGTAPKQTLTAVKTGSGPNDVGQQGFFTARPLWRRLPEMDKQQDMSCQRQQQQQETDLAAL</sequence>
<dbReference type="AlphaFoldDB" id="A0AA88NIB7"/>
<gene>
    <name evidence="2" type="ORF">Q5P01_006784</name>
</gene>
<dbReference type="EMBL" id="JAUPFM010000004">
    <property type="protein sequence ID" value="KAK2854123.1"/>
    <property type="molecule type" value="Genomic_DNA"/>
</dbReference>
<proteinExistence type="predicted"/>
<dbReference type="Proteomes" id="UP001187415">
    <property type="component" value="Unassembled WGS sequence"/>
</dbReference>
<protein>
    <submittedName>
        <fullName evidence="2">Uncharacterized protein</fullName>
    </submittedName>
</protein>
<keyword evidence="3" id="KW-1185">Reference proteome</keyword>
<evidence type="ECO:0000313" key="2">
    <source>
        <dbReference type="EMBL" id="KAK2854123.1"/>
    </source>
</evidence>
<comment type="caution">
    <text evidence="2">The sequence shown here is derived from an EMBL/GenBank/DDBJ whole genome shotgun (WGS) entry which is preliminary data.</text>
</comment>
<organism evidence="2 3">
    <name type="scientific">Channa striata</name>
    <name type="common">Snakehead murrel</name>
    <name type="synonym">Ophicephalus striatus</name>
    <dbReference type="NCBI Taxonomy" id="64152"/>
    <lineage>
        <taxon>Eukaryota</taxon>
        <taxon>Metazoa</taxon>
        <taxon>Chordata</taxon>
        <taxon>Craniata</taxon>
        <taxon>Vertebrata</taxon>
        <taxon>Euteleostomi</taxon>
        <taxon>Actinopterygii</taxon>
        <taxon>Neopterygii</taxon>
        <taxon>Teleostei</taxon>
        <taxon>Neoteleostei</taxon>
        <taxon>Acanthomorphata</taxon>
        <taxon>Anabantaria</taxon>
        <taxon>Anabantiformes</taxon>
        <taxon>Channoidei</taxon>
        <taxon>Channidae</taxon>
        <taxon>Channa</taxon>
    </lineage>
</organism>
<evidence type="ECO:0000313" key="3">
    <source>
        <dbReference type="Proteomes" id="UP001187415"/>
    </source>
</evidence>
<accession>A0AA88NIB7</accession>